<dbReference type="Proteomes" id="UP001054857">
    <property type="component" value="Unassembled WGS sequence"/>
</dbReference>
<protein>
    <submittedName>
        <fullName evidence="2">Uncharacterized protein</fullName>
    </submittedName>
</protein>
<name>A0AAD3HPL7_9CHLO</name>
<organism evidence="2 3">
    <name type="scientific">Astrephomene gubernaculifera</name>
    <dbReference type="NCBI Taxonomy" id="47775"/>
    <lineage>
        <taxon>Eukaryota</taxon>
        <taxon>Viridiplantae</taxon>
        <taxon>Chlorophyta</taxon>
        <taxon>core chlorophytes</taxon>
        <taxon>Chlorophyceae</taxon>
        <taxon>CS clade</taxon>
        <taxon>Chlamydomonadales</taxon>
        <taxon>Astrephomenaceae</taxon>
        <taxon>Astrephomene</taxon>
    </lineage>
</organism>
<dbReference type="AlphaFoldDB" id="A0AAD3HPL7"/>
<proteinExistence type="predicted"/>
<dbReference type="EMBL" id="BMAR01000023">
    <property type="protein sequence ID" value="GFR48438.1"/>
    <property type="molecule type" value="Genomic_DNA"/>
</dbReference>
<evidence type="ECO:0000256" key="1">
    <source>
        <dbReference type="SAM" id="MobiDB-lite"/>
    </source>
</evidence>
<feature type="region of interest" description="Disordered" evidence="1">
    <location>
        <begin position="151"/>
        <end position="188"/>
    </location>
</feature>
<gene>
    <name evidence="2" type="ORF">Agub_g10337</name>
</gene>
<reference evidence="2 3" key="1">
    <citation type="journal article" date="2021" name="Sci. Rep.">
        <title>Genome sequencing of the multicellular alga Astrephomene provides insights into convergent evolution of germ-soma differentiation.</title>
        <authorList>
            <person name="Yamashita S."/>
            <person name="Yamamoto K."/>
            <person name="Matsuzaki R."/>
            <person name="Suzuki S."/>
            <person name="Yamaguchi H."/>
            <person name="Hirooka S."/>
            <person name="Minakuchi Y."/>
            <person name="Miyagishima S."/>
            <person name="Kawachi M."/>
            <person name="Toyoda A."/>
            <person name="Nozaki H."/>
        </authorList>
    </citation>
    <scope>NUCLEOTIDE SEQUENCE [LARGE SCALE GENOMIC DNA]</scope>
    <source>
        <strain evidence="2 3">NIES-4017</strain>
    </source>
</reference>
<sequence>GVLLPEEACCLNWHSPGALCAIARCLPTLRMLQLAPPKTACLPPPAVQPAYPTKAAAAVAVASCTTAAAAAGGGGIHGDTAMVDAATVADGGDSGGSGNSGGGNAEHIFAAVASSSSSSSRSGSAVDLPSWRLTSSPHCGRLVDMSALRPGSSGSVSAGLTPPTVSPAPPQDDGSLSPAAAAANNESEAADAAAPAAGWLSSLLRLLCRHSTHLTSLRLSCTEPDRDAAESAVRDALVLLPSRLPYLEHLSVVLDLPLPYILAQPQPEHYAREWAARLREAEEQLQSRMRPTCVSLSPHPNLASSTRAAMRALALQAAAAAAAQPA</sequence>
<comment type="caution">
    <text evidence="2">The sequence shown here is derived from an EMBL/GenBank/DDBJ whole genome shotgun (WGS) entry which is preliminary data.</text>
</comment>
<evidence type="ECO:0000313" key="2">
    <source>
        <dbReference type="EMBL" id="GFR48438.1"/>
    </source>
</evidence>
<feature type="non-terminal residue" evidence="2">
    <location>
        <position position="1"/>
    </location>
</feature>
<keyword evidence="3" id="KW-1185">Reference proteome</keyword>
<feature type="compositionally biased region" description="Low complexity" evidence="1">
    <location>
        <begin position="177"/>
        <end position="188"/>
    </location>
</feature>
<evidence type="ECO:0000313" key="3">
    <source>
        <dbReference type="Proteomes" id="UP001054857"/>
    </source>
</evidence>
<accession>A0AAD3HPL7</accession>